<evidence type="ECO:0008006" key="4">
    <source>
        <dbReference type="Google" id="ProtNLM"/>
    </source>
</evidence>
<dbReference type="AlphaFoldDB" id="A0A6V8KAE8"/>
<accession>A0A6V8KAE8</accession>
<sequence length="196" mass="20500">MGEFVDAALGFPAVLFTFLLVVVVGYWLLVLLGALDIEALDFDADGDVLGGVGFAGVPVAVTASLLIAIAWFVSLVGTVLFGGVLLLAILALLVALAVAWFATRLLVKPLQKLFPSGPEASRADFVGSVCVIRTGRVSESFGQAEVTAADGSSAIIQVRQTGTDTFRSGTAALIYDYDADGEFFWVTPVPHPEPHG</sequence>
<keyword evidence="1" id="KW-1133">Transmembrane helix</keyword>
<comment type="caution">
    <text evidence="2">The sequence shown here is derived from an EMBL/GenBank/DDBJ whole genome shotgun (WGS) entry which is preliminary data.</text>
</comment>
<evidence type="ECO:0000313" key="3">
    <source>
        <dbReference type="Proteomes" id="UP000482800"/>
    </source>
</evidence>
<keyword evidence="3" id="KW-1185">Reference proteome</keyword>
<gene>
    <name evidence="2" type="ORF">Phou_049240</name>
</gene>
<feature type="transmembrane region" description="Helical" evidence="1">
    <location>
        <begin position="79"/>
        <end position="102"/>
    </location>
</feature>
<protein>
    <recommendedName>
        <fullName evidence="4">DUF1449 domain-containing protein</fullName>
    </recommendedName>
</protein>
<keyword evidence="1" id="KW-0812">Transmembrane</keyword>
<reference evidence="2 3" key="1">
    <citation type="submission" date="2020-03" db="EMBL/GenBank/DDBJ databases">
        <title>Whole genome shotgun sequence of Phytohabitans houttuyneae NBRC 108639.</title>
        <authorList>
            <person name="Komaki H."/>
            <person name="Tamura T."/>
        </authorList>
    </citation>
    <scope>NUCLEOTIDE SEQUENCE [LARGE SCALE GENOMIC DNA]</scope>
    <source>
        <strain evidence="2 3">NBRC 108639</strain>
    </source>
</reference>
<organism evidence="2 3">
    <name type="scientific">Phytohabitans houttuyneae</name>
    <dbReference type="NCBI Taxonomy" id="1076126"/>
    <lineage>
        <taxon>Bacteria</taxon>
        <taxon>Bacillati</taxon>
        <taxon>Actinomycetota</taxon>
        <taxon>Actinomycetes</taxon>
        <taxon>Micromonosporales</taxon>
        <taxon>Micromonosporaceae</taxon>
    </lineage>
</organism>
<dbReference type="EMBL" id="BLPF01000001">
    <property type="protein sequence ID" value="GFJ80744.1"/>
    <property type="molecule type" value="Genomic_DNA"/>
</dbReference>
<feature type="transmembrane region" description="Helical" evidence="1">
    <location>
        <begin position="12"/>
        <end position="35"/>
    </location>
</feature>
<dbReference type="RefSeq" id="WP_173058007.1">
    <property type="nucleotide sequence ID" value="NZ_BAABGO010000008.1"/>
</dbReference>
<reference evidence="2 3" key="2">
    <citation type="submission" date="2020-03" db="EMBL/GenBank/DDBJ databases">
        <authorList>
            <person name="Ichikawa N."/>
            <person name="Kimura A."/>
            <person name="Kitahashi Y."/>
            <person name="Uohara A."/>
        </authorList>
    </citation>
    <scope>NUCLEOTIDE SEQUENCE [LARGE SCALE GENOMIC DNA]</scope>
    <source>
        <strain evidence="2 3">NBRC 108639</strain>
    </source>
</reference>
<keyword evidence="1" id="KW-0472">Membrane</keyword>
<feature type="transmembrane region" description="Helical" evidence="1">
    <location>
        <begin position="47"/>
        <end position="73"/>
    </location>
</feature>
<evidence type="ECO:0000256" key="1">
    <source>
        <dbReference type="SAM" id="Phobius"/>
    </source>
</evidence>
<name>A0A6V8KAE8_9ACTN</name>
<dbReference type="Proteomes" id="UP000482800">
    <property type="component" value="Unassembled WGS sequence"/>
</dbReference>
<proteinExistence type="predicted"/>
<evidence type="ECO:0000313" key="2">
    <source>
        <dbReference type="EMBL" id="GFJ80744.1"/>
    </source>
</evidence>